<feature type="domain" description="Alpha-glucan water dikinase-like N-terminal Ig-like" evidence="11">
    <location>
        <begin position="19"/>
        <end position="140"/>
    </location>
</feature>
<dbReference type="Proteomes" id="UP001157974">
    <property type="component" value="Unassembled WGS sequence"/>
</dbReference>
<feature type="region of interest" description="Disordered" evidence="9">
    <location>
        <begin position="166"/>
        <end position="189"/>
    </location>
</feature>
<dbReference type="GO" id="GO:0046872">
    <property type="term" value="F:metal ion binding"/>
    <property type="evidence" value="ECO:0007669"/>
    <property type="project" value="UniProtKB-KW"/>
</dbReference>
<evidence type="ECO:0000256" key="2">
    <source>
        <dbReference type="ARBA" id="ARBA00022679"/>
    </source>
</evidence>
<name>A0AAV8V490_9RHOD</name>
<dbReference type="GO" id="GO:0016301">
    <property type="term" value="F:kinase activity"/>
    <property type="evidence" value="ECO:0007669"/>
    <property type="project" value="UniProtKB-KW"/>
</dbReference>
<evidence type="ECO:0000313" key="12">
    <source>
        <dbReference type="EMBL" id="KAJ8908747.1"/>
    </source>
</evidence>
<dbReference type="AlphaFoldDB" id="A0AAV8V490"/>
<keyword evidence="7" id="KW-0460">Magnesium</keyword>
<evidence type="ECO:0000313" key="13">
    <source>
        <dbReference type="Proteomes" id="UP001157974"/>
    </source>
</evidence>
<protein>
    <recommendedName>
        <fullName evidence="14">CBM20 domain-containing protein</fullName>
    </recommendedName>
</protein>
<evidence type="ECO:0008006" key="14">
    <source>
        <dbReference type="Google" id="ProtNLM"/>
    </source>
</evidence>
<keyword evidence="5" id="KW-0418">Kinase</keyword>
<comment type="caution">
    <text evidence="12">The sequence shown here is derived from an EMBL/GenBank/DDBJ whole genome shotgun (WGS) entry which is preliminary data.</text>
</comment>
<evidence type="ECO:0000256" key="3">
    <source>
        <dbReference type="ARBA" id="ARBA00022723"/>
    </source>
</evidence>
<proteinExistence type="predicted"/>
<reference evidence="12 13" key="1">
    <citation type="journal article" date="2023" name="Nat. Commun.">
        <title>Origin of minicircular mitochondrial genomes in red algae.</title>
        <authorList>
            <person name="Lee Y."/>
            <person name="Cho C.H."/>
            <person name="Lee Y.M."/>
            <person name="Park S.I."/>
            <person name="Yang J.H."/>
            <person name="West J.A."/>
            <person name="Bhattacharya D."/>
            <person name="Yoon H.S."/>
        </authorList>
    </citation>
    <scope>NUCLEOTIDE SEQUENCE [LARGE SCALE GENOMIC DNA]</scope>
    <source>
        <strain evidence="12 13">CCMP1338</strain>
        <tissue evidence="12">Whole cell</tissue>
    </source>
</reference>
<dbReference type="InterPro" id="IPR056301">
    <property type="entry name" value="GWD-like_N_Ig"/>
</dbReference>
<organism evidence="12 13">
    <name type="scientific">Rhodosorus marinus</name>
    <dbReference type="NCBI Taxonomy" id="101924"/>
    <lineage>
        <taxon>Eukaryota</taxon>
        <taxon>Rhodophyta</taxon>
        <taxon>Stylonematophyceae</taxon>
        <taxon>Stylonematales</taxon>
        <taxon>Stylonemataceae</taxon>
        <taxon>Rhodosorus</taxon>
    </lineage>
</organism>
<dbReference type="PANTHER" id="PTHR46999:SF1">
    <property type="entry name" value="ALPHA-GLUCAN WATER DIKINASE 1, CHLOROPLASTIC"/>
    <property type="match status" value="1"/>
</dbReference>
<evidence type="ECO:0000256" key="7">
    <source>
        <dbReference type="ARBA" id="ARBA00022842"/>
    </source>
</evidence>
<accession>A0AAV8V490</accession>
<keyword evidence="6" id="KW-0067">ATP-binding</keyword>
<sequence length="782" mass="86912">MGEADRKDGGEGGEVAFQQFHLVPDGKAQIRVDKSDVLGIGVVVDVRIDGGSFSDKCRLHWGLVGGKGSHWEPPPNGWVTKPDVSYDAGDNAWQTPFENGLVRVHFGDNVKPFKAFSCVVWDTAHDKWYKSDNYGNMKVELEGLQVLWDTPNVENGAVAKKIEENGSVPVPNENNKLKANGSHKTPQEKRALDAERIWTSLAVDAGSTEPIIREGEQKVVADQNAISWIANCEHKAERSLMHRYDLVREFVQHFGASTSALTTLAVWMQLSTMRFLVWNRNYNVKPREISRSHDKASSALAELLGPDEASSSWEPLRMALSKVGRGGSSDMGQSIREEILIIQRNNHCKGGLMEEWHQKLHNNTSPDDVVICEALIAFIEAKDDKLQVYWKHLNDNGIDRDRLKSFDRAIWSEPDPDLSKQPNLKGDLQKFLVILRAVHDGLDLKTASEKVVGYRQDSRKSHVTYAAVPGIDIGLFNNLLKVFWYHPDVLVKLEAILELRRIVSVAIKGVPSERRLDLIFLDFALEQTLKTQVEGQLKSLRDAEMHDKAMCVLAKTLENAARSSGHNRDLLYALSMLKSCLTAESKEKSEYNLKTLAAADRIKVSLLDHTQRIVDRFQDTAVKLCDRMGMKKNVAEQVTEEITRSSCLASVSLVLGCVMPVLRQAAGRGCWEILSSFGAEGKIQLEESLVPLQGHVFAEPVVIVVDKLSGFEDIPQGCAGVVIRAGGDQPDLLSHIAVRARNEHVLLAACHDEKVSNELRDSKYANLSPHAGSEDVKVKLSG</sequence>
<dbReference type="PANTHER" id="PTHR46999">
    <property type="entry name" value="ALPHA-GLUCAN WATER DIKINASE 1, CHLOROPLASTIC-RELATED"/>
    <property type="match status" value="1"/>
</dbReference>
<evidence type="ECO:0000256" key="4">
    <source>
        <dbReference type="ARBA" id="ARBA00022741"/>
    </source>
</evidence>
<evidence type="ECO:0000256" key="8">
    <source>
        <dbReference type="ARBA" id="ARBA00023277"/>
    </source>
</evidence>
<evidence type="ECO:0000256" key="6">
    <source>
        <dbReference type="ARBA" id="ARBA00022840"/>
    </source>
</evidence>
<feature type="domain" description="Alpha-glucan water dikinase phosphohistidine-like" evidence="10">
    <location>
        <begin position="670"/>
        <end position="779"/>
    </location>
</feature>
<keyword evidence="13" id="KW-1185">Reference proteome</keyword>
<gene>
    <name evidence="12" type="ORF">NDN08_005452</name>
</gene>
<dbReference type="Pfam" id="PF23166">
    <property type="entry name" value="Ig_N_CWD1"/>
    <property type="match status" value="1"/>
</dbReference>
<comment type="cofactor">
    <cofactor evidence="1">
        <name>Mg(2+)</name>
        <dbReference type="ChEBI" id="CHEBI:18420"/>
    </cofactor>
</comment>
<dbReference type="EMBL" id="JAMWBK010000001">
    <property type="protein sequence ID" value="KAJ8908747.1"/>
    <property type="molecule type" value="Genomic_DNA"/>
</dbReference>
<evidence type="ECO:0000256" key="1">
    <source>
        <dbReference type="ARBA" id="ARBA00001946"/>
    </source>
</evidence>
<keyword evidence="8" id="KW-0119">Carbohydrate metabolism</keyword>
<dbReference type="GO" id="GO:0005524">
    <property type="term" value="F:ATP binding"/>
    <property type="evidence" value="ECO:0007669"/>
    <property type="project" value="UniProtKB-KW"/>
</dbReference>
<evidence type="ECO:0000256" key="5">
    <source>
        <dbReference type="ARBA" id="ARBA00022777"/>
    </source>
</evidence>
<evidence type="ECO:0000259" key="10">
    <source>
        <dbReference type="Pfam" id="PF22973"/>
    </source>
</evidence>
<dbReference type="Pfam" id="PF22973">
    <property type="entry name" value="GWD1_pHisD"/>
    <property type="match status" value="1"/>
</dbReference>
<keyword evidence="2" id="KW-0808">Transferase</keyword>
<evidence type="ECO:0000259" key="11">
    <source>
        <dbReference type="Pfam" id="PF23166"/>
    </source>
</evidence>
<keyword evidence="3" id="KW-0479">Metal-binding</keyword>
<keyword evidence="4" id="KW-0547">Nucleotide-binding</keyword>
<evidence type="ECO:0000256" key="9">
    <source>
        <dbReference type="SAM" id="MobiDB-lite"/>
    </source>
</evidence>
<dbReference type="InterPro" id="IPR054481">
    <property type="entry name" value="GWD1_pHisD"/>
</dbReference>